<dbReference type="EMBL" id="CAJJDN010000125">
    <property type="protein sequence ID" value="CAD8120341.1"/>
    <property type="molecule type" value="Genomic_DNA"/>
</dbReference>
<protein>
    <recommendedName>
        <fullName evidence="6">RING-type domain-containing protein</fullName>
    </recommendedName>
</protein>
<comment type="caution">
    <text evidence="7">The sequence shown here is derived from an EMBL/GenBank/DDBJ whole genome shotgun (WGS) entry which is preliminary data.</text>
</comment>
<evidence type="ECO:0000256" key="1">
    <source>
        <dbReference type="ARBA" id="ARBA00022723"/>
    </source>
</evidence>
<evidence type="ECO:0000256" key="4">
    <source>
        <dbReference type="PROSITE-ProRule" id="PRU00175"/>
    </source>
</evidence>
<dbReference type="AlphaFoldDB" id="A0A8S1QXB9"/>
<name>A0A8S1QXB9_9CILI</name>
<feature type="domain" description="RING-type" evidence="6">
    <location>
        <begin position="432"/>
        <end position="474"/>
    </location>
</feature>
<evidence type="ECO:0000259" key="6">
    <source>
        <dbReference type="PROSITE" id="PS50089"/>
    </source>
</evidence>
<sequence length="638" mass="75519">MNQKYFEISPIPKHIKALSNFQKWINVGQGLDSALLVGLIEYHFKINNVEILKSKLFDFNPNNEAVVKIKNLLNIYQNKPSGFLQFLGQVKIQDSYGKYFQDVIIPYFRYNYKNNPEEKINFLSQTFQVQYQIIIEHSQKSSEKQFNYGNNPIILYKKEENYYLIQYQLIKQAPIEQICAQCKNQINPILLPCHHFLCFLCIKKEFQVSKLIQSFTCPYNQCQFLLNKTFYQNLQQQYENSICKQCDQTNSNNPNQPCKNCIESIKIQNQASQSIQKIENSKIQNNSEIIKNNIQQNQILQQQQQPQSSDSNLKQIIIQEENSQISEKKMENQQQKNNQSTQQTFNSNLQNEQEKQKIQIVEILQKCSKCKQQQMQNNIIQISCSHYYCISCAQQLCQYRNQFMCQECGNYVQTNVVLLAIQNNYQKQDQKCCICKQIFNMSFLFQNQCQDFICAPCLEVLAQKKQTYLRCPLCGKGIRERDADLFFDKILNLKLEQTKQQDEQFEQWQQKQYEIQRDQNNKYNQQIQIQTYKSENEQISKKDSKMIAIEQKNQHSNLIQLEEPQNCSFCFSLFTDYNTRQFLTYCQDSRHFIGVCCIIFPSDCPQCQLQSLNIEKGNLRFELQCIKTDDTLNINQYI</sequence>
<evidence type="ECO:0000313" key="8">
    <source>
        <dbReference type="Proteomes" id="UP000692954"/>
    </source>
</evidence>
<feature type="coiled-coil region" evidence="5">
    <location>
        <begin position="318"/>
        <end position="366"/>
    </location>
</feature>
<keyword evidence="8" id="KW-1185">Reference proteome</keyword>
<feature type="domain" description="RING-type" evidence="6">
    <location>
        <begin position="367"/>
        <end position="408"/>
    </location>
</feature>
<dbReference type="PROSITE" id="PS00518">
    <property type="entry name" value="ZF_RING_1"/>
    <property type="match status" value="2"/>
</dbReference>
<evidence type="ECO:0000256" key="3">
    <source>
        <dbReference type="ARBA" id="ARBA00022833"/>
    </source>
</evidence>
<dbReference type="Proteomes" id="UP000692954">
    <property type="component" value="Unassembled WGS sequence"/>
</dbReference>
<dbReference type="PROSITE" id="PS50089">
    <property type="entry name" value="ZF_RING_2"/>
    <property type="match status" value="3"/>
</dbReference>
<feature type="domain" description="RING-type" evidence="6">
    <location>
        <begin position="179"/>
        <end position="221"/>
    </location>
</feature>
<keyword evidence="5" id="KW-0175">Coiled coil</keyword>
<reference evidence="7" key="1">
    <citation type="submission" date="2021-01" db="EMBL/GenBank/DDBJ databases">
        <authorList>
            <consortium name="Genoscope - CEA"/>
            <person name="William W."/>
        </authorList>
    </citation>
    <scope>NUCLEOTIDE SEQUENCE</scope>
</reference>
<keyword evidence="3" id="KW-0862">Zinc</keyword>
<evidence type="ECO:0000256" key="2">
    <source>
        <dbReference type="ARBA" id="ARBA00022771"/>
    </source>
</evidence>
<evidence type="ECO:0000256" key="5">
    <source>
        <dbReference type="SAM" id="Coils"/>
    </source>
</evidence>
<organism evidence="7 8">
    <name type="scientific">Paramecium sonneborni</name>
    <dbReference type="NCBI Taxonomy" id="65129"/>
    <lineage>
        <taxon>Eukaryota</taxon>
        <taxon>Sar</taxon>
        <taxon>Alveolata</taxon>
        <taxon>Ciliophora</taxon>
        <taxon>Intramacronucleata</taxon>
        <taxon>Oligohymenophorea</taxon>
        <taxon>Peniculida</taxon>
        <taxon>Parameciidae</taxon>
        <taxon>Paramecium</taxon>
    </lineage>
</organism>
<keyword evidence="1" id="KW-0479">Metal-binding</keyword>
<accession>A0A8S1QXB9</accession>
<dbReference type="InterPro" id="IPR017907">
    <property type="entry name" value="Znf_RING_CS"/>
</dbReference>
<evidence type="ECO:0000313" key="7">
    <source>
        <dbReference type="EMBL" id="CAD8120341.1"/>
    </source>
</evidence>
<gene>
    <name evidence="7" type="ORF">PSON_ATCC_30995.1.T1250158</name>
</gene>
<keyword evidence="2 4" id="KW-0863">Zinc-finger</keyword>
<dbReference type="GO" id="GO:0008270">
    <property type="term" value="F:zinc ion binding"/>
    <property type="evidence" value="ECO:0007669"/>
    <property type="project" value="UniProtKB-KW"/>
</dbReference>
<dbReference type="SMART" id="SM00184">
    <property type="entry name" value="RING"/>
    <property type="match status" value="3"/>
</dbReference>
<proteinExistence type="predicted"/>
<dbReference type="InterPro" id="IPR001841">
    <property type="entry name" value="Znf_RING"/>
</dbReference>
<dbReference type="OrthoDB" id="307078at2759"/>